<reference evidence="1 2" key="1">
    <citation type="submission" date="2022-11" db="EMBL/GenBank/DDBJ databases">
        <title>Minimal conservation of predation-associated metabolite biosynthetic gene clusters underscores biosynthetic potential of Myxococcota including descriptions for ten novel species: Archangium lansinium sp. nov., Myxococcus landrumus sp. nov., Nannocystis bai.</title>
        <authorList>
            <person name="Ahearne A."/>
            <person name="Stevens C."/>
            <person name="Dowd S."/>
        </authorList>
    </citation>
    <scope>NUCLEOTIDE SEQUENCE [LARGE SCALE GENOMIC DNA]</scope>
    <source>
        <strain evidence="1 2">RJM3</strain>
    </source>
</reference>
<proteinExistence type="predicted"/>
<comment type="caution">
    <text evidence="1">The sequence shown here is derived from an EMBL/GenBank/DDBJ whole genome shotgun (WGS) entry which is preliminary data.</text>
</comment>
<sequence>MLTIHKAQMHALRAALRDAFVEQMIVHLARFSRPSFGALEEDQRRKVVHLGLGRADSYGLTFEGPVRLYLELMTLLGSDFDTDPQYPWAGEILNARDSGPQMQRATLLYQKTLEYRTAVFGPGDVHTLDAFGGIQALARQAFAPLAGDLETTLPPWIASIHPQKAAFLGSGALAALVREGLDKARVLASSTDREVAFIVVFMLMFGHGCIDDPLHPWIGRALSNDGITESIGRAKRLEQGLSAWLDQARVPFAETKHTFR</sequence>
<organism evidence="1 2">
    <name type="scientific">Polyangium mundeleinium</name>
    <dbReference type="NCBI Taxonomy" id="2995306"/>
    <lineage>
        <taxon>Bacteria</taxon>
        <taxon>Pseudomonadati</taxon>
        <taxon>Myxococcota</taxon>
        <taxon>Polyangia</taxon>
        <taxon>Polyangiales</taxon>
        <taxon>Polyangiaceae</taxon>
        <taxon>Polyangium</taxon>
    </lineage>
</organism>
<dbReference type="Proteomes" id="UP001221411">
    <property type="component" value="Unassembled WGS sequence"/>
</dbReference>
<keyword evidence="2" id="KW-1185">Reference proteome</keyword>
<protein>
    <submittedName>
        <fullName evidence="1">Uncharacterized protein</fullName>
    </submittedName>
</protein>
<accession>A0ABT5EHR7</accession>
<evidence type="ECO:0000313" key="2">
    <source>
        <dbReference type="Proteomes" id="UP001221411"/>
    </source>
</evidence>
<name>A0ABT5EHR7_9BACT</name>
<dbReference type="EMBL" id="JAQNDO010000001">
    <property type="protein sequence ID" value="MDC0741364.1"/>
    <property type="molecule type" value="Genomic_DNA"/>
</dbReference>
<gene>
    <name evidence="1" type="ORF">POL67_08410</name>
</gene>
<dbReference type="RefSeq" id="WP_271916586.1">
    <property type="nucleotide sequence ID" value="NZ_JAQNDO010000001.1"/>
</dbReference>
<evidence type="ECO:0000313" key="1">
    <source>
        <dbReference type="EMBL" id="MDC0741364.1"/>
    </source>
</evidence>